<evidence type="ECO:0000313" key="3">
    <source>
        <dbReference type="Proteomes" id="UP000281553"/>
    </source>
</evidence>
<organism evidence="2 3">
    <name type="scientific">Dibothriocephalus latus</name>
    <name type="common">Fish tapeworm</name>
    <name type="synonym">Diphyllobothrium latum</name>
    <dbReference type="NCBI Taxonomy" id="60516"/>
    <lineage>
        <taxon>Eukaryota</taxon>
        <taxon>Metazoa</taxon>
        <taxon>Spiralia</taxon>
        <taxon>Lophotrochozoa</taxon>
        <taxon>Platyhelminthes</taxon>
        <taxon>Cestoda</taxon>
        <taxon>Eucestoda</taxon>
        <taxon>Diphyllobothriidea</taxon>
        <taxon>Diphyllobothriidae</taxon>
        <taxon>Dibothriocephalus</taxon>
    </lineage>
</organism>
<feature type="region of interest" description="Disordered" evidence="1">
    <location>
        <begin position="72"/>
        <end position="94"/>
    </location>
</feature>
<protein>
    <submittedName>
        <fullName evidence="2">Uncharacterized protein</fullName>
    </submittedName>
</protein>
<evidence type="ECO:0000256" key="1">
    <source>
        <dbReference type="SAM" id="MobiDB-lite"/>
    </source>
</evidence>
<dbReference type="AlphaFoldDB" id="A0A3P6RAF7"/>
<dbReference type="Proteomes" id="UP000281553">
    <property type="component" value="Unassembled WGS sequence"/>
</dbReference>
<dbReference type="OrthoDB" id="6284905at2759"/>
<proteinExistence type="predicted"/>
<sequence>MANTLSRPSIAHLQLTPGIDLTVIAAEKRRVGSLCDEDVSGIQLQEIPLTTGNGTILCDVSTASHRPFAPPSLRRTVFSSPHNLSHLGSRATDK</sequence>
<name>A0A3P6RAF7_DIBLA</name>
<gene>
    <name evidence="2" type="ORF">DILT_LOCUS1880</name>
</gene>
<dbReference type="EMBL" id="UYRU01016417">
    <property type="protein sequence ID" value="VDK52030.1"/>
    <property type="molecule type" value="Genomic_DNA"/>
</dbReference>
<evidence type="ECO:0000313" key="2">
    <source>
        <dbReference type="EMBL" id="VDK52030.1"/>
    </source>
</evidence>
<keyword evidence="3" id="KW-1185">Reference proteome</keyword>
<accession>A0A3P6RAF7</accession>
<reference evidence="2 3" key="1">
    <citation type="submission" date="2018-11" db="EMBL/GenBank/DDBJ databases">
        <authorList>
            <consortium name="Pathogen Informatics"/>
        </authorList>
    </citation>
    <scope>NUCLEOTIDE SEQUENCE [LARGE SCALE GENOMIC DNA]</scope>
</reference>